<dbReference type="CDD" id="cd06222">
    <property type="entry name" value="RNase_H_like"/>
    <property type="match status" value="1"/>
</dbReference>
<accession>A0A072UXV0</accession>
<gene>
    <name evidence="2" type="ordered locus">MTR_3g465360</name>
</gene>
<feature type="compositionally biased region" description="Basic and acidic residues" evidence="1">
    <location>
        <begin position="162"/>
        <end position="174"/>
    </location>
</feature>
<organism evidence="2 4">
    <name type="scientific">Medicago truncatula</name>
    <name type="common">Barrel medic</name>
    <name type="synonym">Medicago tribuloides</name>
    <dbReference type="NCBI Taxonomy" id="3880"/>
    <lineage>
        <taxon>Eukaryota</taxon>
        <taxon>Viridiplantae</taxon>
        <taxon>Streptophyta</taxon>
        <taxon>Embryophyta</taxon>
        <taxon>Tracheophyta</taxon>
        <taxon>Spermatophyta</taxon>
        <taxon>Magnoliopsida</taxon>
        <taxon>eudicotyledons</taxon>
        <taxon>Gunneridae</taxon>
        <taxon>Pentapetalae</taxon>
        <taxon>rosids</taxon>
        <taxon>fabids</taxon>
        <taxon>Fabales</taxon>
        <taxon>Fabaceae</taxon>
        <taxon>Papilionoideae</taxon>
        <taxon>50 kb inversion clade</taxon>
        <taxon>NPAAA clade</taxon>
        <taxon>Hologalegina</taxon>
        <taxon>IRL clade</taxon>
        <taxon>Trifolieae</taxon>
        <taxon>Medicago</taxon>
    </lineage>
</organism>
<reference evidence="3" key="3">
    <citation type="submission" date="2015-04" db="UniProtKB">
        <authorList>
            <consortium name="EnsemblPlants"/>
        </authorList>
    </citation>
    <scope>IDENTIFICATION</scope>
    <source>
        <strain evidence="3">cv. Jemalong A17</strain>
    </source>
</reference>
<keyword evidence="4" id="KW-1185">Reference proteome</keyword>
<feature type="region of interest" description="Disordered" evidence="1">
    <location>
        <begin position="161"/>
        <end position="186"/>
    </location>
</feature>
<dbReference type="HOGENOM" id="CLU_1456514_0_0_1"/>
<sequence length="186" mass="21161">MFGNVSNGKCLPSDFAFLDSFAVSYHCHRVKDISTVFWKPSTAPWLKVNTDGSIIGGYAACGGMFKDHLGTFLGAFHAEILGFIYDIDYVAHNGWRNNWLESDSSSVLMIFSNASLVPVLFRNKWHNARSFGVQRFCGIFIIELIVSLQFQTRARIEASSSVDHRERRREKEARFTPAKKMKKQNQ</sequence>
<dbReference type="AlphaFoldDB" id="A0A072UXV0"/>
<protein>
    <recommendedName>
        <fullName evidence="5">RNase H type-1 domain-containing protein</fullName>
    </recommendedName>
</protein>
<evidence type="ECO:0000313" key="4">
    <source>
        <dbReference type="Proteomes" id="UP000002051"/>
    </source>
</evidence>
<feature type="compositionally biased region" description="Basic residues" evidence="1">
    <location>
        <begin position="177"/>
        <end position="186"/>
    </location>
</feature>
<evidence type="ECO:0000313" key="3">
    <source>
        <dbReference type="EnsemblPlants" id="KEH34367"/>
    </source>
</evidence>
<evidence type="ECO:0000256" key="1">
    <source>
        <dbReference type="SAM" id="MobiDB-lite"/>
    </source>
</evidence>
<dbReference type="EMBL" id="CM001219">
    <property type="protein sequence ID" value="KEH34367.1"/>
    <property type="molecule type" value="Genomic_DNA"/>
</dbReference>
<dbReference type="InterPro" id="IPR044730">
    <property type="entry name" value="RNase_H-like_dom_plant"/>
</dbReference>
<reference evidence="2 4" key="1">
    <citation type="journal article" date="2011" name="Nature">
        <title>The Medicago genome provides insight into the evolution of rhizobial symbioses.</title>
        <authorList>
            <person name="Young N.D."/>
            <person name="Debelle F."/>
            <person name="Oldroyd G.E."/>
            <person name="Geurts R."/>
            <person name="Cannon S.B."/>
            <person name="Udvardi M.K."/>
            <person name="Benedito V.A."/>
            <person name="Mayer K.F."/>
            <person name="Gouzy J."/>
            <person name="Schoof H."/>
            <person name="Van de Peer Y."/>
            <person name="Proost S."/>
            <person name="Cook D.R."/>
            <person name="Meyers B.C."/>
            <person name="Spannagl M."/>
            <person name="Cheung F."/>
            <person name="De Mita S."/>
            <person name="Krishnakumar V."/>
            <person name="Gundlach H."/>
            <person name="Zhou S."/>
            <person name="Mudge J."/>
            <person name="Bharti A.K."/>
            <person name="Murray J.D."/>
            <person name="Naoumkina M.A."/>
            <person name="Rosen B."/>
            <person name="Silverstein K.A."/>
            <person name="Tang H."/>
            <person name="Rombauts S."/>
            <person name="Zhao P.X."/>
            <person name="Zhou P."/>
            <person name="Barbe V."/>
            <person name="Bardou P."/>
            <person name="Bechner M."/>
            <person name="Bellec A."/>
            <person name="Berger A."/>
            <person name="Berges H."/>
            <person name="Bidwell S."/>
            <person name="Bisseling T."/>
            <person name="Choisne N."/>
            <person name="Couloux A."/>
            <person name="Denny R."/>
            <person name="Deshpande S."/>
            <person name="Dai X."/>
            <person name="Doyle J.J."/>
            <person name="Dudez A.M."/>
            <person name="Farmer A.D."/>
            <person name="Fouteau S."/>
            <person name="Franken C."/>
            <person name="Gibelin C."/>
            <person name="Gish J."/>
            <person name="Goldstein S."/>
            <person name="Gonzalez A.J."/>
            <person name="Green P.J."/>
            <person name="Hallab A."/>
            <person name="Hartog M."/>
            <person name="Hua A."/>
            <person name="Humphray S.J."/>
            <person name="Jeong D.H."/>
            <person name="Jing Y."/>
            <person name="Jocker A."/>
            <person name="Kenton S.M."/>
            <person name="Kim D.J."/>
            <person name="Klee K."/>
            <person name="Lai H."/>
            <person name="Lang C."/>
            <person name="Lin S."/>
            <person name="Macmil S.L."/>
            <person name="Magdelenat G."/>
            <person name="Matthews L."/>
            <person name="McCorrison J."/>
            <person name="Monaghan E.L."/>
            <person name="Mun J.H."/>
            <person name="Najar F.Z."/>
            <person name="Nicholson C."/>
            <person name="Noirot C."/>
            <person name="O'Bleness M."/>
            <person name="Paule C.R."/>
            <person name="Poulain J."/>
            <person name="Prion F."/>
            <person name="Qin B."/>
            <person name="Qu C."/>
            <person name="Retzel E.F."/>
            <person name="Riddle C."/>
            <person name="Sallet E."/>
            <person name="Samain S."/>
            <person name="Samson N."/>
            <person name="Sanders I."/>
            <person name="Saurat O."/>
            <person name="Scarpelli C."/>
            <person name="Schiex T."/>
            <person name="Segurens B."/>
            <person name="Severin A.J."/>
            <person name="Sherrier D.J."/>
            <person name="Shi R."/>
            <person name="Sims S."/>
            <person name="Singer S.R."/>
            <person name="Sinharoy S."/>
            <person name="Sterck L."/>
            <person name="Viollet A."/>
            <person name="Wang B.B."/>
            <person name="Wang K."/>
            <person name="Wang M."/>
            <person name="Wang X."/>
            <person name="Warfsmann J."/>
            <person name="Weissenbach J."/>
            <person name="White D.D."/>
            <person name="White J.D."/>
            <person name="Wiley G.B."/>
            <person name="Wincker P."/>
            <person name="Xing Y."/>
            <person name="Yang L."/>
            <person name="Yao Z."/>
            <person name="Ying F."/>
            <person name="Zhai J."/>
            <person name="Zhou L."/>
            <person name="Zuber A."/>
            <person name="Denarie J."/>
            <person name="Dixon R.A."/>
            <person name="May G.D."/>
            <person name="Schwartz D.C."/>
            <person name="Rogers J."/>
            <person name="Quetier F."/>
            <person name="Town C.D."/>
            <person name="Roe B.A."/>
        </authorList>
    </citation>
    <scope>NUCLEOTIDE SEQUENCE [LARGE SCALE GENOMIC DNA]</scope>
    <source>
        <strain evidence="2">A17</strain>
        <strain evidence="3 4">cv. Jemalong A17</strain>
    </source>
</reference>
<dbReference type="Proteomes" id="UP000002051">
    <property type="component" value="Chromosome 3"/>
</dbReference>
<proteinExistence type="predicted"/>
<name>A0A072UXV0_MEDTR</name>
<reference evidence="2 4" key="2">
    <citation type="journal article" date="2014" name="BMC Genomics">
        <title>An improved genome release (version Mt4.0) for the model legume Medicago truncatula.</title>
        <authorList>
            <person name="Tang H."/>
            <person name="Krishnakumar V."/>
            <person name="Bidwell S."/>
            <person name="Rosen B."/>
            <person name="Chan A."/>
            <person name="Zhou S."/>
            <person name="Gentzbittel L."/>
            <person name="Childs K.L."/>
            <person name="Yandell M."/>
            <person name="Gundlach H."/>
            <person name="Mayer K.F."/>
            <person name="Schwartz D.C."/>
            <person name="Town C.D."/>
        </authorList>
    </citation>
    <scope>GENOME REANNOTATION</scope>
    <source>
        <strain evidence="2">A17</strain>
        <strain evidence="3 4">cv. Jemalong A17</strain>
    </source>
</reference>
<evidence type="ECO:0008006" key="5">
    <source>
        <dbReference type="Google" id="ProtNLM"/>
    </source>
</evidence>
<evidence type="ECO:0000313" key="2">
    <source>
        <dbReference type="EMBL" id="KEH34367.1"/>
    </source>
</evidence>
<dbReference type="EnsemblPlants" id="KEH34367">
    <property type="protein sequence ID" value="KEH34367"/>
    <property type="gene ID" value="MTR_3g465360"/>
</dbReference>